<dbReference type="AlphaFoldDB" id="A0A1H7FYK2"/>
<dbReference type="InterPro" id="IPR011312">
    <property type="entry name" value="Menthan_mark_7"/>
</dbReference>
<gene>
    <name evidence="1" type="ORF">SAMN05216439_0794</name>
</gene>
<dbReference type="EMBL" id="FOAK01000001">
    <property type="protein sequence ID" value="SEK31136.1"/>
    <property type="molecule type" value="Genomic_DNA"/>
</dbReference>
<dbReference type="InterPro" id="IPR026327">
    <property type="entry name" value="Me_CoM_Rdtase_prot-C-like"/>
</dbReference>
<accession>A0A1H7FYK2</accession>
<dbReference type="NCBIfam" id="TIGR03274">
    <property type="entry name" value="methan_mark_7"/>
    <property type="match status" value="1"/>
</dbReference>
<dbReference type="Pfam" id="PF04609">
    <property type="entry name" value="MCR_C"/>
    <property type="match status" value="1"/>
</dbReference>
<organism evidence="1 2">
    <name type="scientific">Methanobrevibacter gottschalkii</name>
    <dbReference type="NCBI Taxonomy" id="190974"/>
    <lineage>
        <taxon>Archaea</taxon>
        <taxon>Methanobacteriati</taxon>
        <taxon>Methanobacteriota</taxon>
        <taxon>Methanomada group</taxon>
        <taxon>Methanobacteria</taxon>
        <taxon>Methanobacteriales</taxon>
        <taxon>Methanobacteriaceae</taxon>
        <taxon>Methanobrevibacter</taxon>
    </lineage>
</organism>
<proteinExistence type="predicted"/>
<name>A0A1H7FYK2_9EURY</name>
<evidence type="ECO:0000313" key="2">
    <source>
        <dbReference type="Proteomes" id="UP000199506"/>
    </source>
</evidence>
<reference evidence="1 2" key="1">
    <citation type="submission" date="2016-10" db="EMBL/GenBank/DDBJ databases">
        <authorList>
            <person name="de Groot N.N."/>
        </authorList>
    </citation>
    <scope>NUCLEOTIDE SEQUENCE [LARGE SCALE GENOMIC DNA]</scope>
    <source>
        <strain evidence="1 2">DSM 11978</strain>
    </source>
</reference>
<dbReference type="STRING" id="190974.SAMN05216439_0794"/>
<protein>
    <submittedName>
        <fullName evidence="1">Putative methanogenesis marker protein 7</fullName>
    </submittedName>
</protein>
<dbReference type="Proteomes" id="UP000199506">
    <property type="component" value="Unassembled WGS sequence"/>
</dbReference>
<evidence type="ECO:0000313" key="1">
    <source>
        <dbReference type="EMBL" id="SEK31136.1"/>
    </source>
</evidence>
<dbReference type="PIRSF" id="PIRSF019164">
    <property type="entry name" value="UCP019164"/>
    <property type="match status" value="1"/>
</dbReference>
<sequence length="307" mass="34011">MYETLTFTGGVHKSEEFKELIEDLGGFILQENIQQMELVLNMAVPLEDVDKVEEKANELLAKISIAPMAGSEIAIVSPTLARHHLPHAACDISEYLREFGAKDNMLGLARGDGKGTSGITEEEKDLINEHDIAIFSLGSFENCIKEKAFLYDDIDIPVIVTGAPDIPVEELPGADAYVGGLGRIPRRLRRGPDVRALDKLVETCEKILNDKKREMALDPPLVPSIVVKNAIENQVREIKDVFSPAPVTSQLDGVRVKLNYDDYADVISNVIIDDKKLSELAEIKKSFMYDYILVKINSESSLVENSN</sequence>
<dbReference type="RefSeq" id="WP_069575665.1">
    <property type="nucleotide sequence ID" value="NZ_FOAK01000001.1"/>
</dbReference>
<dbReference type="OrthoDB" id="52512at2157"/>